<organism evidence="4 5">
    <name type="scientific">Mesorhizobium captivum</name>
    <dbReference type="NCBI Taxonomy" id="3072319"/>
    <lineage>
        <taxon>Bacteria</taxon>
        <taxon>Pseudomonadati</taxon>
        <taxon>Pseudomonadota</taxon>
        <taxon>Alphaproteobacteria</taxon>
        <taxon>Hyphomicrobiales</taxon>
        <taxon>Phyllobacteriaceae</taxon>
        <taxon>Mesorhizobium</taxon>
    </lineage>
</organism>
<dbReference type="PANTHER" id="PTHR33375:SF7">
    <property type="entry name" value="CHROMOSOME 2-PARTITIONING PROTEIN PARB-RELATED"/>
    <property type="match status" value="1"/>
</dbReference>
<feature type="coiled-coil region" evidence="1">
    <location>
        <begin position="311"/>
        <end position="338"/>
    </location>
</feature>
<dbReference type="InterPro" id="IPR003115">
    <property type="entry name" value="ParB_N"/>
</dbReference>
<reference evidence="4 5" key="1">
    <citation type="submission" date="2023-08" db="EMBL/GenBank/DDBJ databases">
        <title>Implementing the SeqCode for naming new Mesorhizobium species isolated from Vachellia karroo root nodules.</title>
        <authorList>
            <person name="Van Lill M."/>
        </authorList>
    </citation>
    <scope>NUCLEOTIDE SEQUENCE [LARGE SCALE GENOMIC DNA]</scope>
    <source>
        <strain evidence="4 5">VK22B</strain>
    </source>
</reference>
<feature type="region of interest" description="Disordered" evidence="2">
    <location>
        <begin position="674"/>
        <end position="708"/>
    </location>
</feature>
<gene>
    <name evidence="4" type="ORF">RFN29_12980</name>
</gene>
<dbReference type="SMART" id="SM00470">
    <property type="entry name" value="ParB"/>
    <property type="match status" value="1"/>
</dbReference>
<evidence type="ECO:0000313" key="4">
    <source>
        <dbReference type="EMBL" id="MDX8492493.1"/>
    </source>
</evidence>
<dbReference type="RefSeq" id="WP_320226476.1">
    <property type="nucleotide sequence ID" value="NZ_JAVIJB010000008.1"/>
</dbReference>
<comment type="caution">
    <text evidence="4">The sequence shown here is derived from an EMBL/GenBank/DDBJ whole genome shotgun (WGS) entry which is preliminary data.</text>
</comment>
<feature type="region of interest" description="Disordered" evidence="2">
    <location>
        <begin position="392"/>
        <end position="414"/>
    </location>
</feature>
<name>A0ABU4YZU8_9HYPH</name>
<dbReference type="EMBL" id="JAVIJC010000011">
    <property type="protein sequence ID" value="MDX8492493.1"/>
    <property type="molecule type" value="Genomic_DNA"/>
</dbReference>
<evidence type="ECO:0000256" key="2">
    <source>
        <dbReference type="SAM" id="MobiDB-lite"/>
    </source>
</evidence>
<accession>A0ABU4YZU8</accession>
<proteinExistence type="predicted"/>
<keyword evidence="5" id="KW-1185">Reference proteome</keyword>
<evidence type="ECO:0000256" key="1">
    <source>
        <dbReference type="SAM" id="Coils"/>
    </source>
</evidence>
<feature type="compositionally biased region" description="Basic and acidic residues" evidence="2">
    <location>
        <begin position="697"/>
        <end position="708"/>
    </location>
</feature>
<dbReference type="CDD" id="cd16406">
    <property type="entry name" value="ParB_N_like"/>
    <property type="match status" value="1"/>
</dbReference>
<dbReference type="Proteomes" id="UP001271249">
    <property type="component" value="Unassembled WGS sequence"/>
</dbReference>
<keyword evidence="1" id="KW-0175">Coiled coil</keyword>
<evidence type="ECO:0000259" key="3">
    <source>
        <dbReference type="SMART" id="SM00470"/>
    </source>
</evidence>
<protein>
    <submittedName>
        <fullName evidence="4">ParB N-terminal domain-containing protein</fullName>
    </submittedName>
</protein>
<evidence type="ECO:0000313" key="5">
    <source>
        <dbReference type="Proteomes" id="UP001271249"/>
    </source>
</evidence>
<dbReference type="Gene3D" id="1.10.10.2830">
    <property type="match status" value="1"/>
</dbReference>
<feature type="compositionally biased region" description="Acidic residues" evidence="2">
    <location>
        <begin position="677"/>
        <end position="696"/>
    </location>
</feature>
<feature type="domain" description="ParB-like N-terminal" evidence="3">
    <location>
        <begin position="14"/>
        <end position="118"/>
    </location>
</feature>
<dbReference type="InterPro" id="IPR050336">
    <property type="entry name" value="Chromosome_partition/occlusion"/>
</dbReference>
<dbReference type="Pfam" id="PF02195">
    <property type="entry name" value="ParB_N"/>
    <property type="match status" value="1"/>
</dbReference>
<sequence>MATTVQKITLSPSRDIPFNKLVLAQTNVRRIKAGVSIEDLAASIARRGLIQSIHVRPVLDAGGQETGMFEVPAGGRRYRALEMLVKQKRLAKTAPVPCVVGNPSGAILAEEVSLAENIERAPLHPLDQFRAFMDLRDKGMSEEEIASAFLISVNIVKQRLKLTGVSPTLLDLYAEDAMTIAQLEAFSVSSDHGRQEQVWEAIKNSWSKEPYQIRRMLTENTMRASDKRAVFVGLDAYEAAGGEVLRDLFQSDDGGWLQDVPLLERLVIDKLHVMADEIAHEGWKWIEVAVSFPYGAAHGLRELQGVPIDLTDEEQATLDALRDEFDKLQAEYEEADELPDDVDQRFGEIETAVEALEARPVRFDPADIARAGVFVSVNADGSLLVERGYVKPEDEAPASPQDGNDPDAEGINDPAMVGSVQRAVISVGGQSTQPDDDDEDGIKPLPDPLVMELTAERTLALRDKLANDPATAFLAVLHKFVRDVFSRYNTHGVAMEVFVRGTVFSAQSAELRDTPYALSIEARHKSWESRLPGDVTDLWDALAAFSGPEQAELFAHCVSFGVNALYERADRYGNGAISAHGVQQRLAEADYLARAVGLDMVDAGWRPTVGNYLGRVTKARILEAVREGEGERAAQLIDHLKKGDMAKEAERLLADSGWLPEPLRLVDLNVEAVDSSSDNEEEALPEFLAGDDEGELAEEKEQHLDAAE</sequence>
<dbReference type="InterPro" id="IPR036086">
    <property type="entry name" value="ParB/Sulfiredoxin_sf"/>
</dbReference>
<dbReference type="Gene3D" id="3.90.1530.30">
    <property type="match status" value="1"/>
</dbReference>
<dbReference type="SUPFAM" id="SSF110849">
    <property type="entry name" value="ParB/Sulfiredoxin"/>
    <property type="match status" value="1"/>
</dbReference>
<dbReference type="PANTHER" id="PTHR33375">
    <property type="entry name" value="CHROMOSOME-PARTITIONING PROTEIN PARB-RELATED"/>
    <property type="match status" value="1"/>
</dbReference>
<dbReference type="SUPFAM" id="SSF109709">
    <property type="entry name" value="KorB DNA-binding domain-like"/>
    <property type="match status" value="1"/>
</dbReference>